<keyword evidence="4" id="KW-1003">Cell membrane</keyword>
<dbReference type="Gene3D" id="3.30.460.20">
    <property type="entry name" value="CorA soluble domain-like"/>
    <property type="match status" value="1"/>
</dbReference>
<dbReference type="GO" id="GO:0015087">
    <property type="term" value="F:cobalt ion transmembrane transporter activity"/>
    <property type="evidence" value="ECO:0007669"/>
    <property type="project" value="TreeGrafter"/>
</dbReference>
<dbReference type="GO" id="GO:0015095">
    <property type="term" value="F:magnesium ion transmembrane transporter activity"/>
    <property type="evidence" value="ECO:0007669"/>
    <property type="project" value="TreeGrafter"/>
</dbReference>
<evidence type="ECO:0000256" key="12">
    <source>
        <dbReference type="SAM" id="Phobius"/>
    </source>
</evidence>
<reference evidence="13" key="1">
    <citation type="submission" date="2016-10" db="EMBL/GenBank/DDBJ databases">
        <title>Genome sequence of a sulfur-reducing bacterium Desulfurobacterium indicum K6013.</title>
        <authorList>
            <person name="Cao J."/>
            <person name="Shao Z."/>
            <person name="Alain K."/>
            <person name="Jebbar M."/>
        </authorList>
    </citation>
    <scope>NUCLEOTIDE SEQUENCE [LARGE SCALE GENOMIC DNA]</scope>
    <source>
        <strain evidence="13">K6013</strain>
    </source>
</reference>
<dbReference type="InterPro" id="IPR045861">
    <property type="entry name" value="CorA_cytoplasmic_dom"/>
</dbReference>
<dbReference type="GO" id="GO:0000287">
    <property type="term" value="F:magnesium ion binding"/>
    <property type="evidence" value="ECO:0007669"/>
    <property type="project" value="TreeGrafter"/>
</dbReference>
<keyword evidence="14" id="KW-1185">Reference proteome</keyword>
<dbReference type="Gene3D" id="1.20.58.340">
    <property type="entry name" value="Magnesium transport protein CorA, transmembrane region"/>
    <property type="match status" value="2"/>
</dbReference>
<dbReference type="EMBL" id="MOEN01000009">
    <property type="protein sequence ID" value="OMH40764.1"/>
    <property type="molecule type" value="Genomic_DNA"/>
</dbReference>
<dbReference type="InterPro" id="IPR002523">
    <property type="entry name" value="MgTranspt_CorA/ZnTranspt_ZntB"/>
</dbReference>
<dbReference type="PANTHER" id="PTHR46494:SF1">
    <property type="entry name" value="CORA FAMILY METAL ION TRANSPORTER (EUROFUNG)"/>
    <property type="match status" value="1"/>
</dbReference>
<keyword evidence="3" id="KW-0813">Transport</keyword>
<dbReference type="Proteomes" id="UP000187408">
    <property type="component" value="Unassembled WGS sequence"/>
</dbReference>
<evidence type="ECO:0000256" key="3">
    <source>
        <dbReference type="ARBA" id="ARBA00022448"/>
    </source>
</evidence>
<accession>A0A1R1MM38</accession>
<comment type="catalytic activity">
    <reaction evidence="10">
        <text>Mg(2+)(in) = Mg(2+)(out)</text>
        <dbReference type="Rhea" id="RHEA:29827"/>
        <dbReference type="ChEBI" id="CHEBI:18420"/>
    </reaction>
</comment>
<evidence type="ECO:0000256" key="2">
    <source>
        <dbReference type="ARBA" id="ARBA00009765"/>
    </source>
</evidence>
<dbReference type="InterPro" id="IPR045863">
    <property type="entry name" value="CorA_TM1_TM2"/>
</dbReference>
<comment type="function">
    <text evidence="11">Mediates influx of magnesium ions. Alternates between open and closed states. Activated by low cytoplasmic Mg(2+) levels. Inactive when cytoplasmic Mg(2+) levels are high.</text>
</comment>
<dbReference type="PANTHER" id="PTHR46494">
    <property type="entry name" value="CORA FAMILY METAL ION TRANSPORTER (EUROFUNG)"/>
    <property type="match status" value="1"/>
</dbReference>
<comment type="subcellular location">
    <subcellularLocation>
        <location evidence="1">Cell membrane</location>
        <topology evidence="1">Multi-pass membrane protein</topology>
    </subcellularLocation>
</comment>
<keyword evidence="6" id="KW-0460">Magnesium</keyword>
<evidence type="ECO:0000256" key="6">
    <source>
        <dbReference type="ARBA" id="ARBA00022842"/>
    </source>
</evidence>
<keyword evidence="8" id="KW-0406">Ion transport</keyword>
<keyword evidence="5 12" id="KW-0812">Transmembrane</keyword>
<evidence type="ECO:0000313" key="13">
    <source>
        <dbReference type="EMBL" id="OMH40764.1"/>
    </source>
</evidence>
<dbReference type="Pfam" id="PF01544">
    <property type="entry name" value="CorA"/>
    <property type="match status" value="1"/>
</dbReference>
<comment type="similarity">
    <text evidence="2">Belongs to the CorA metal ion transporter (MIT) (TC 1.A.35) family.</text>
</comment>
<comment type="caution">
    <text evidence="13">The sequence shown here is derived from an EMBL/GenBank/DDBJ whole genome shotgun (WGS) entry which is preliminary data.</text>
</comment>
<dbReference type="SUPFAM" id="SSF143865">
    <property type="entry name" value="CorA soluble domain-like"/>
    <property type="match status" value="1"/>
</dbReference>
<organism evidence="13 14">
    <name type="scientific">Desulfurobacterium indicum</name>
    <dbReference type="NCBI Taxonomy" id="1914305"/>
    <lineage>
        <taxon>Bacteria</taxon>
        <taxon>Pseudomonadati</taxon>
        <taxon>Aquificota</taxon>
        <taxon>Aquificia</taxon>
        <taxon>Desulfurobacteriales</taxon>
        <taxon>Desulfurobacteriaceae</taxon>
        <taxon>Desulfurobacterium</taxon>
    </lineage>
</organism>
<evidence type="ECO:0000256" key="11">
    <source>
        <dbReference type="ARBA" id="ARBA00045497"/>
    </source>
</evidence>
<keyword evidence="7 12" id="KW-1133">Transmembrane helix</keyword>
<evidence type="ECO:0000256" key="1">
    <source>
        <dbReference type="ARBA" id="ARBA00004651"/>
    </source>
</evidence>
<feature type="transmembrane region" description="Helical" evidence="12">
    <location>
        <begin position="257"/>
        <end position="276"/>
    </location>
</feature>
<proteinExistence type="inferred from homology"/>
<gene>
    <name evidence="13" type="ORF">BLW93_03560</name>
</gene>
<dbReference type="FunFam" id="1.20.58.340:FF:000004">
    <property type="entry name" value="Magnesium transport protein CorA"/>
    <property type="match status" value="1"/>
</dbReference>
<dbReference type="RefSeq" id="WP_076712742.1">
    <property type="nucleotide sequence ID" value="NZ_MOEN01000009.1"/>
</dbReference>
<evidence type="ECO:0000256" key="7">
    <source>
        <dbReference type="ARBA" id="ARBA00022989"/>
    </source>
</evidence>
<keyword evidence="9 12" id="KW-0472">Membrane</keyword>
<evidence type="ECO:0000256" key="9">
    <source>
        <dbReference type="ARBA" id="ARBA00023136"/>
    </source>
</evidence>
<dbReference type="GO" id="GO:0005886">
    <property type="term" value="C:plasma membrane"/>
    <property type="evidence" value="ECO:0007669"/>
    <property type="project" value="UniProtKB-SubCell"/>
</dbReference>
<dbReference type="GO" id="GO:0050897">
    <property type="term" value="F:cobalt ion binding"/>
    <property type="evidence" value="ECO:0007669"/>
    <property type="project" value="TreeGrafter"/>
</dbReference>
<evidence type="ECO:0000256" key="8">
    <source>
        <dbReference type="ARBA" id="ARBA00023065"/>
    </source>
</evidence>
<dbReference type="AlphaFoldDB" id="A0A1R1MM38"/>
<name>A0A1R1MM38_9BACT</name>
<evidence type="ECO:0000256" key="4">
    <source>
        <dbReference type="ARBA" id="ARBA00022475"/>
    </source>
</evidence>
<evidence type="ECO:0000256" key="10">
    <source>
        <dbReference type="ARBA" id="ARBA00034269"/>
    </source>
</evidence>
<evidence type="ECO:0000256" key="5">
    <source>
        <dbReference type="ARBA" id="ARBA00022692"/>
    </source>
</evidence>
<evidence type="ECO:0000313" key="14">
    <source>
        <dbReference type="Proteomes" id="UP000187408"/>
    </source>
</evidence>
<dbReference type="CDD" id="cd12822">
    <property type="entry name" value="TmCorA-like"/>
    <property type="match status" value="1"/>
</dbReference>
<dbReference type="SUPFAM" id="SSF144083">
    <property type="entry name" value="Magnesium transport protein CorA, transmembrane region"/>
    <property type="match status" value="1"/>
</dbReference>
<feature type="transmembrane region" description="Helical" evidence="12">
    <location>
        <begin position="288"/>
        <end position="308"/>
    </location>
</feature>
<dbReference type="OrthoDB" id="9803416at2"/>
<protein>
    <submittedName>
        <fullName evidence="13">Magnesium transporter CorA</fullName>
    </submittedName>
</protein>
<sequence>MEKCWAVFKTKNGIKTETIKISELHIVKDKKPIWLHFRNLNESIEDFLLENLKINELSLEDAILEDRPKAETFESYVFILLIYFDGRISRKRKFSIFWTKDLIITVGSRKLFEETKTELFLEEPETITTDKIFWLISSNIVDKCKKVALNLEKQLDDIEVKVFREQNPELLEDISDLSFEIISLRRTVKQLRDVYRSFLSSLAAFGFSKSIHYLRDLVDELVILYDHIDTLHEMLQNIFSVFSSLVEFKLNDIMKTLTIIMTVFAPITMISGYYGMNIVDLPFADSHAGLLIVTGMMILMSIGFMLYFKKKQWI</sequence>
<dbReference type="STRING" id="1914305.BLW93_03560"/>